<gene>
    <name evidence="9" type="ORF">RICGR_0135</name>
</gene>
<dbReference type="SUPFAM" id="SSF103473">
    <property type="entry name" value="MFS general substrate transporter"/>
    <property type="match status" value="1"/>
</dbReference>
<feature type="domain" description="Major facilitator superfamily (MFS) profile" evidence="8">
    <location>
        <begin position="1"/>
        <end position="379"/>
    </location>
</feature>
<feature type="transmembrane region" description="Helical" evidence="7">
    <location>
        <begin position="35"/>
        <end position="55"/>
    </location>
</feature>
<evidence type="ECO:0000256" key="2">
    <source>
        <dbReference type="ARBA" id="ARBA00022448"/>
    </source>
</evidence>
<comment type="subcellular location">
    <subcellularLocation>
        <location evidence="1">Cell membrane</location>
        <topology evidence="1">Multi-pass membrane protein</topology>
    </subcellularLocation>
</comment>
<accession>A8PKD6</accession>
<feature type="transmembrane region" description="Helical" evidence="7">
    <location>
        <begin position="152"/>
        <end position="175"/>
    </location>
</feature>
<dbReference type="Proteomes" id="UP000054075">
    <property type="component" value="Unassembled WGS sequence"/>
</dbReference>
<dbReference type="Pfam" id="PF07690">
    <property type="entry name" value="MFS_1"/>
    <property type="match status" value="1"/>
</dbReference>
<feature type="transmembrane region" description="Helical" evidence="7">
    <location>
        <begin position="326"/>
        <end position="348"/>
    </location>
</feature>
<dbReference type="EMBL" id="AAQJ02000001">
    <property type="protein sequence ID" value="EDP46741.1"/>
    <property type="molecule type" value="Genomic_DNA"/>
</dbReference>
<evidence type="ECO:0000313" key="9">
    <source>
        <dbReference type="EMBL" id="EDP46741.1"/>
    </source>
</evidence>
<feature type="transmembrane region" description="Helical" evidence="7">
    <location>
        <begin position="267"/>
        <end position="286"/>
    </location>
</feature>
<proteinExistence type="predicted"/>
<reference evidence="9" key="2">
    <citation type="submission" date="2007-10" db="EMBL/GenBank/DDBJ databases">
        <authorList>
            <person name="Myers G.S."/>
        </authorList>
    </citation>
    <scope>NUCLEOTIDE SEQUENCE [LARGE SCALE GENOMIC DNA]</scope>
</reference>
<evidence type="ECO:0000256" key="5">
    <source>
        <dbReference type="ARBA" id="ARBA00022989"/>
    </source>
</evidence>
<reference evidence="9" key="1">
    <citation type="submission" date="2006-04" db="EMBL/GenBank/DDBJ databases">
        <authorList>
            <person name="Seshadri R."/>
            <person name="Federici B.A."/>
        </authorList>
    </citation>
    <scope>NUCLEOTIDE SEQUENCE [LARGE SCALE GENOMIC DNA]</scope>
</reference>
<dbReference type="RefSeq" id="WP_006035712.1">
    <property type="nucleotide sequence ID" value="NZ_AAQJ02000001.1"/>
</dbReference>
<feature type="transmembrane region" description="Helical" evidence="7">
    <location>
        <begin position="235"/>
        <end position="255"/>
    </location>
</feature>
<dbReference type="eggNOG" id="COG2814">
    <property type="taxonomic scope" value="Bacteria"/>
</dbReference>
<evidence type="ECO:0000256" key="6">
    <source>
        <dbReference type="ARBA" id="ARBA00023136"/>
    </source>
</evidence>
<comment type="caution">
    <text evidence="9">The sequence shown here is derived from an EMBL/GenBank/DDBJ whole genome shotgun (WGS) entry which is preliminary data.</text>
</comment>
<sequence>MLSQLIIIAMLDMSDPYWPLIIASYRSFDPKTLQYWSGALYMAPLLTTIFTTLIWTKMGERFGYKKMILRAGAALAISQWMLIFLKNPGWILLVRLSQGAMAGFTAAAQAWALKITSPKMHSQIVGRLQSATALGSILGPICGGFLANYYGYFSIFMMAGLVCALVSVFLAQFLTENPFLFENKKIELKSKKNTSKQSLLLLLICFTQAARWMSTPFFSLYIVEQLHSNTITVGIIYALMALMMSITAPALGQVLDKKTNYFLLGKEILVVVLFVSGFVYWCYAFISKVYLALILSLFLGISFGAIPLILFTFLLKGIKEDSRSQIVGISNTSLKLGNLLGILIGTIVQAEGRFMTSFIFIGIFYFSLAFVSLHYKQIDY</sequence>
<feature type="transmembrane region" description="Helical" evidence="7">
    <location>
        <begin position="199"/>
        <end position="223"/>
    </location>
</feature>
<dbReference type="InterPro" id="IPR036259">
    <property type="entry name" value="MFS_trans_sf"/>
</dbReference>
<dbReference type="PROSITE" id="PS50850">
    <property type="entry name" value="MFS"/>
    <property type="match status" value="1"/>
</dbReference>
<protein>
    <submittedName>
        <fullName evidence="9">Drug:H+ antiporter-1</fullName>
    </submittedName>
</protein>
<dbReference type="AlphaFoldDB" id="A8PKD6"/>
<keyword evidence="6 7" id="KW-0472">Membrane</keyword>
<evidence type="ECO:0000256" key="3">
    <source>
        <dbReference type="ARBA" id="ARBA00022475"/>
    </source>
</evidence>
<name>A8PKD6_9COXI</name>
<evidence type="ECO:0000256" key="7">
    <source>
        <dbReference type="SAM" id="Phobius"/>
    </source>
</evidence>
<dbReference type="Gene3D" id="1.20.1250.20">
    <property type="entry name" value="MFS general substrate transporter like domains"/>
    <property type="match status" value="1"/>
</dbReference>
<dbReference type="STRING" id="59196.RICGR_0135"/>
<feature type="transmembrane region" description="Helical" evidence="7">
    <location>
        <begin position="124"/>
        <end position="146"/>
    </location>
</feature>
<evidence type="ECO:0000259" key="8">
    <source>
        <dbReference type="PROSITE" id="PS50850"/>
    </source>
</evidence>
<keyword evidence="2" id="KW-0813">Transport</keyword>
<keyword evidence="5 7" id="KW-1133">Transmembrane helix</keyword>
<organism evidence="9 10">
    <name type="scientific">Rickettsiella grylli</name>
    <dbReference type="NCBI Taxonomy" id="59196"/>
    <lineage>
        <taxon>Bacteria</taxon>
        <taxon>Pseudomonadati</taxon>
        <taxon>Pseudomonadota</taxon>
        <taxon>Gammaproteobacteria</taxon>
        <taxon>Legionellales</taxon>
        <taxon>Coxiellaceae</taxon>
        <taxon>Rickettsiella</taxon>
    </lineage>
</organism>
<evidence type="ECO:0000256" key="1">
    <source>
        <dbReference type="ARBA" id="ARBA00004651"/>
    </source>
</evidence>
<feature type="transmembrane region" description="Helical" evidence="7">
    <location>
        <begin position="67"/>
        <end position="85"/>
    </location>
</feature>
<dbReference type="InterPro" id="IPR011701">
    <property type="entry name" value="MFS"/>
</dbReference>
<feature type="transmembrane region" description="Helical" evidence="7">
    <location>
        <begin position="292"/>
        <end position="314"/>
    </location>
</feature>
<keyword evidence="3" id="KW-1003">Cell membrane</keyword>
<keyword evidence="4 7" id="KW-0812">Transmembrane</keyword>
<evidence type="ECO:0000256" key="4">
    <source>
        <dbReference type="ARBA" id="ARBA00022692"/>
    </source>
</evidence>
<feature type="transmembrane region" description="Helical" evidence="7">
    <location>
        <begin position="91"/>
        <end position="112"/>
    </location>
</feature>
<dbReference type="InterPro" id="IPR020846">
    <property type="entry name" value="MFS_dom"/>
</dbReference>
<dbReference type="PANTHER" id="PTHR43414:SF6">
    <property type="entry name" value="MULTIDRUG RESISTANCE PROTEIN MDTG"/>
    <property type="match status" value="1"/>
</dbReference>
<evidence type="ECO:0000313" key="10">
    <source>
        <dbReference type="Proteomes" id="UP000054075"/>
    </source>
</evidence>
<dbReference type="GO" id="GO:0022857">
    <property type="term" value="F:transmembrane transporter activity"/>
    <property type="evidence" value="ECO:0007669"/>
    <property type="project" value="InterPro"/>
</dbReference>
<dbReference type="GO" id="GO:0005886">
    <property type="term" value="C:plasma membrane"/>
    <property type="evidence" value="ECO:0007669"/>
    <property type="project" value="UniProtKB-SubCell"/>
</dbReference>
<keyword evidence="10" id="KW-1185">Reference proteome</keyword>
<feature type="transmembrane region" description="Helical" evidence="7">
    <location>
        <begin position="354"/>
        <end position="375"/>
    </location>
</feature>
<dbReference type="PANTHER" id="PTHR43414">
    <property type="entry name" value="MULTIDRUG RESISTANCE PROTEIN MDTG"/>
    <property type="match status" value="1"/>
</dbReference>